<organism evidence="2 3">
    <name type="scientific">Rufibacter radiotolerans</name>
    <dbReference type="NCBI Taxonomy" id="1379910"/>
    <lineage>
        <taxon>Bacteria</taxon>
        <taxon>Pseudomonadati</taxon>
        <taxon>Bacteroidota</taxon>
        <taxon>Cytophagia</taxon>
        <taxon>Cytophagales</taxon>
        <taxon>Hymenobacteraceae</taxon>
        <taxon>Rufibacter</taxon>
    </lineage>
</organism>
<gene>
    <name evidence="2" type="ORF">TH63_16010</name>
</gene>
<evidence type="ECO:0000313" key="3">
    <source>
        <dbReference type="Proteomes" id="UP000036458"/>
    </source>
</evidence>
<dbReference type="NCBIfam" id="TIGR04183">
    <property type="entry name" value="Por_Secre_tail"/>
    <property type="match status" value="1"/>
</dbReference>
<evidence type="ECO:0008006" key="4">
    <source>
        <dbReference type="Google" id="ProtNLM"/>
    </source>
</evidence>
<dbReference type="EMBL" id="CP010777">
    <property type="protein sequence ID" value="AKQ46788.1"/>
    <property type="molecule type" value="Genomic_DNA"/>
</dbReference>
<name>A0A0H4VN99_9BACT</name>
<accession>A0A0H4VN99</accession>
<feature type="signal peptide" evidence="1">
    <location>
        <begin position="1"/>
        <end position="27"/>
    </location>
</feature>
<dbReference type="Proteomes" id="UP000036458">
    <property type="component" value="Chromosome"/>
</dbReference>
<feature type="chain" id="PRO_5005210979" description="Secreted protein (Por secretion system target)" evidence="1">
    <location>
        <begin position="28"/>
        <end position="390"/>
    </location>
</feature>
<keyword evidence="3" id="KW-1185">Reference proteome</keyword>
<evidence type="ECO:0000256" key="1">
    <source>
        <dbReference type="SAM" id="SignalP"/>
    </source>
</evidence>
<dbReference type="InterPro" id="IPR026444">
    <property type="entry name" value="Secre_tail"/>
</dbReference>
<sequence length="390" mass="44676">MNTLFKMFCAGLLAVLCLGFRNGPVPAAETTFVQRLTHIRDVFNKVQYDHTFTYDQKGRPLTHLREYRLEGRLKSSENMANAYDANGKLLSKIGKASKYFCFYDDKGTLVKITQEVLHKGQWVLGEETLLTEKEHANGKGKRVHFLMNKSTPLPSGKMSALEKYSEIYYNLDKSNNIEQATILANGYKVLEEPAVYLYYHDNKPNPIQNMFVERWYQFDLENGGLTNVTRRRYRGRILEDRVYEYNELGYPTQYVINESRTKTFTYAQVAVPVQEEPTQALAAATDSLEKTPSKEVRRNNRKLDLEAKPFVLLCPNPASINFTVRANNLGQGEAVLRIFDYFTMRVLTQVQYQVDGQLEALITTNGMPAGLYIVELSSPSGKIRQRLLVQ</sequence>
<keyword evidence="1" id="KW-0732">Signal</keyword>
<dbReference type="AlphaFoldDB" id="A0A0H4VN99"/>
<proteinExistence type="predicted"/>
<reference evidence="2 3" key="1">
    <citation type="submission" date="2015-01" db="EMBL/GenBank/DDBJ databases">
        <title>Rufibacter sp./DG31D/ whole genome sequencing.</title>
        <authorList>
            <person name="Kim M.K."/>
            <person name="Srinivasan S."/>
            <person name="Lee J.-J."/>
        </authorList>
    </citation>
    <scope>NUCLEOTIDE SEQUENCE [LARGE SCALE GENOMIC DNA]</scope>
    <source>
        <strain evidence="2 3">DG31D</strain>
    </source>
</reference>
<evidence type="ECO:0000313" key="2">
    <source>
        <dbReference type="EMBL" id="AKQ46788.1"/>
    </source>
</evidence>
<dbReference type="PATRIC" id="fig|1379910.4.peg.3491"/>
<dbReference type="KEGG" id="ruf:TH63_16010"/>
<protein>
    <recommendedName>
        <fullName evidence="4">Secreted protein (Por secretion system target)</fullName>
    </recommendedName>
</protein>
<dbReference type="OrthoDB" id="9812355at2"/>